<keyword evidence="8" id="KW-0921">Nickel transport</keyword>
<keyword evidence="3" id="KW-1003">Cell membrane</keyword>
<dbReference type="Pfam" id="PF00528">
    <property type="entry name" value="BPD_transp_1"/>
    <property type="match status" value="1"/>
</dbReference>
<dbReference type="InterPro" id="IPR035906">
    <property type="entry name" value="MetI-like_sf"/>
</dbReference>
<evidence type="ECO:0000256" key="11">
    <source>
        <dbReference type="RuleBase" id="RU363032"/>
    </source>
</evidence>
<organism evidence="13 14">
    <name type="scientific">Thermalbibacter longus</name>
    <dbReference type="NCBI Taxonomy" id="2951981"/>
    <lineage>
        <taxon>Bacteria</taxon>
        <taxon>Pseudomonadati</taxon>
        <taxon>Thermomicrobiota</taxon>
        <taxon>Thermomicrobia</taxon>
        <taxon>Thermomicrobiales</taxon>
        <taxon>Thermomicrobiaceae</taxon>
        <taxon>Thermalbibacter</taxon>
    </lineage>
</organism>
<evidence type="ECO:0000256" key="10">
    <source>
        <dbReference type="ARBA" id="ARBA00024202"/>
    </source>
</evidence>
<evidence type="ECO:0000256" key="4">
    <source>
        <dbReference type="ARBA" id="ARBA00022596"/>
    </source>
</evidence>
<evidence type="ECO:0000256" key="3">
    <source>
        <dbReference type="ARBA" id="ARBA00022475"/>
    </source>
</evidence>
<feature type="domain" description="ABC transmembrane type-1" evidence="12">
    <location>
        <begin position="97"/>
        <end position="298"/>
    </location>
</feature>
<dbReference type="EMBL" id="JAMSLR010000005">
    <property type="protein sequence ID" value="MCM8749351.1"/>
    <property type="molecule type" value="Genomic_DNA"/>
</dbReference>
<evidence type="ECO:0000259" key="12">
    <source>
        <dbReference type="PROSITE" id="PS50928"/>
    </source>
</evidence>
<dbReference type="AlphaFoldDB" id="A0AA41WB27"/>
<dbReference type="Pfam" id="PF19300">
    <property type="entry name" value="BPD_transp_1_N"/>
    <property type="match status" value="1"/>
</dbReference>
<reference evidence="13" key="1">
    <citation type="submission" date="2022-06" db="EMBL/GenBank/DDBJ databases">
        <title>CFH 74404 Thermomicrobiaceae sp.</title>
        <authorList>
            <person name="Ming H."/>
            <person name="Li W.-J."/>
            <person name="Zhao Z."/>
        </authorList>
    </citation>
    <scope>NUCLEOTIDE SEQUENCE</scope>
    <source>
        <strain evidence="13">CFH 74404</strain>
    </source>
</reference>
<evidence type="ECO:0000256" key="9">
    <source>
        <dbReference type="ARBA" id="ARBA00023136"/>
    </source>
</evidence>
<dbReference type="SUPFAM" id="SSF161098">
    <property type="entry name" value="MetI-like"/>
    <property type="match status" value="1"/>
</dbReference>
<dbReference type="GO" id="GO:0005886">
    <property type="term" value="C:plasma membrane"/>
    <property type="evidence" value="ECO:0007669"/>
    <property type="project" value="UniProtKB-SubCell"/>
</dbReference>
<evidence type="ECO:0000256" key="5">
    <source>
        <dbReference type="ARBA" id="ARBA00022692"/>
    </source>
</evidence>
<dbReference type="Gene3D" id="1.10.3720.10">
    <property type="entry name" value="MetI-like"/>
    <property type="match status" value="1"/>
</dbReference>
<keyword evidence="5 11" id="KW-0812">Transmembrane</keyword>
<feature type="transmembrane region" description="Helical" evidence="11">
    <location>
        <begin position="229"/>
        <end position="255"/>
    </location>
</feature>
<keyword evidence="4" id="KW-0533">Nickel</keyword>
<dbReference type="RefSeq" id="WP_284057131.1">
    <property type="nucleotide sequence ID" value="NZ_JAMSLR010000005.1"/>
</dbReference>
<evidence type="ECO:0000256" key="8">
    <source>
        <dbReference type="ARBA" id="ARBA00023112"/>
    </source>
</evidence>
<comment type="subcellular location">
    <subcellularLocation>
        <location evidence="1 11">Cell membrane</location>
        <topology evidence="1 11">Multi-pass membrane protein</topology>
    </subcellularLocation>
</comment>
<dbReference type="InterPro" id="IPR045621">
    <property type="entry name" value="BPD_transp_1_N"/>
</dbReference>
<dbReference type="GO" id="GO:0015099">
    <property type="term" value="F:nickel cation transmembrane transporter activity"/>
    <property type="evidence" value="ECO:0007669"/>
    <property type="project" value="InterPro"/>
</dbReference>
<feature type="transmembrane region" description="Helical" evidence="11">
    <location>
        <begin position="105"/>
        <end position="125"/>
    </location>
</feature>
<name>A0AA41WB27_9BACT</name>
<accession>A0AA41WB27</accession>
<dbReference type="InterPro" id="IPR050045">
    <property type="entry name" value="Opp2B"/>
</dbReference>
<dbReference type="PANTHER" id="PTHR43163:SF6">
    <property type="entry name" value="DIPEPTIDE TRANSPORT SYSTEM PERMEASE PROTEIN DPPB-RELATED"/>
    <property type="match status" value="1"/>
</dbReference>
<comment type="similarity">
    <text evidence="10">Belongs to the binding-protein-dependent transport system permease family. OppBC subfamily.</text>
</comment>
<dbReference type="PANTHER" id="PTHR43163">
    <property type="entry name" value="DIPEPTIDE TRANSPORT SYSTEM PERMEASE PROTEIN DPPB-RELATED"/>
    <property type="match status" value="1"/>
</dbReference>
<keyword evidence="6 11" id="KW-1133">Transmembrane helix</keyword>
<evidence type="ECO:0000256" key="1">
    <source>
        <dbReference type="ARBA" id="ARBA00004651"/>
    </source>
</evidence>
<dbReference type="InterPro" id="IPR000515">
    <property type="entry name" value="MetI-like"/>
</dbReference>
<evidence type="ECO:0000256" key="7">
    <source>
        <dbReference type="ARBA" id="ARBA00023065"/>
    </source>
</evidence>
<evidence type="ECO:0000313" key="13">
    <source>
        <dbReference type="EMBL" id="MCM8749351.1"/>
    </source>
</evidence>
<dbReference type="CDD" id="cd06261">
    <property type="entry name" value="TM_PBP2"/>
    <property type="match status" value="1"/>
</dbReference>
<evidence type="ECO:0000256" key="6">
    <source>
        <dbReference type="ARBA" id="ARBA00022989"/>
    </source>
</evidence>
<protein>
    <submittedName>
        <fullName evidence="13">ABC transporter permease</fullName>
    </submittedName>
</protein>
<feature type="transmembrane region" description="Helical" evidence="11">
    <location>
        <begin position="137"/>
        <end position="163"/>
    </location>
</feature>
<keyword evidence="2 11" id="KW-0813">Transport</keyword>
<feature type="transmembrane region" description="Helical" evidence="11">
    <location>
        <begin position="12"/>
        <end position="30"/>
    </location>
</feature>
<dbReference type="PROSITE" id="PS50928">
    <property type="entry name" value="ABC_TM1"/>
    <property type="match status" value="1"/>
</dbReference>
<proteinExistence type="inferred from homology"/>
<sequence>MRQYLLKRLVSAILVIFGVSLLVFTMVRLVPGDPIDIMFANQPRPTPEQRAALRHQLGLDLPIHRQYLHFLGRALQGDLGRSFRTKQPVTSEIVTRLPNTVKLTVASLSVAVLFGVGAGMVAAMFKGSWIDAATMVIAILGVSLPGFWLGLMLILLFAVQLGWFPVSGAATWRHLVLPAVTLGVLTSGILARMTRSSLLEELSRDYVRTARAKGLRESAVIARHALRNALIPVVTIVGLQLGQLLSGAFIIEAVFAYPGVGLLAVSALQARDFPLIQGIVLFVAVIYVVVNLVVDLLYCLIDPRVSYS</sequence>
<evidence type="ECO:0000313" key="14">
    <source>
        <dbReference type="Proteomes" id="UP001165306"/>
    </source>
</evidence>
<comment type="caution">
    <text evidence="13">The sequence shown here is derived from an EMBL/GenBank/DDBJ whole genome shotgun (WGS) entry which is preliminary data.</text>
</comment>
<dbReference type="Proteomes" id="UP001165306">
    <property type="component" value="Unassembled WGS sequence"/>
</dbReference>
<keyword evidence="14" id="KW-1185">Reference proteome</keyword>
<keyword evidence="9 11" id="KW-0472">Membrane</keyword>
<evidence type="ECO:0000256" key="2">
    <source>
        <dbReference type="ARBA" id="ARBA00022448"/>
    </source>
</evidence>
<dbReference type="NCBIfam" id="NF045470">
    <property type="entry name" value="Opp2B"/>
    <property type="match status" value="1"/>
</dbReference>
<feature type="transmembrane region" description="Helical" evidence="11">
    <location>
        <begin position="275"/>
        <end position="301"/>
    </location>
</feature>
<gene>
    <name evidence="13" type="ORF">NET02_09355</name>
</gene>
<keyword evidence="7" id="KW-0406">Ion transport</keyword>
<feature type="transmembrane region" description="Helical" evidence="11">
    <location>
        <begin position="175"/>
        <end position="194"/>
    </location>
</feature>